<feature type="compositionally biased region" description="Basic and acidic residues" evidence="26">
    <location>
        <begin position="395"/>
        <end position="405"/>
    </location>
</feature>
<evidence type="ECO:0000256" key="3">
    <source>
        <dbReference type="ARBA" id="ARBA00004496"/>
    </source>
</evidence>
<keyword evidence="14" id="KW-0498">Mitosis</keyword>
<dbReference type="EC" id="2.7.11.1" evidence="5"/>
<dbReference type="PROSITE" id="PS00108">
    <property type="entry name" value="PROTEIN_KINASE_ST"/>
    <property type="match status" value="1"/>
</dbReference>
<keyword evidence="10" id="KW-0132">Cell division</keyword>
<comment type="cofactor">
    <cofactor evidence="1">
        <name>Mn(2+)</name>
        <dbReference type="ChEBI" id="CHEBI:29035"/>
    </cofactor>
</comment>
<evidence type="ECO:0000259" key="27">
    <source>
        <dbReference type="PROSITE" id="PS50011"/>
    </source>
</evidence>
<dbReference type="InterPro" id="IPR011009">
    <property type="entry name" value="Kinase-like_dom_sf"/>
</dbReference>
<keyword evidence="16 25" id="KW-0067">ATP-binding</keyword>
<dbReference type="PROSITE" id="PS00107">
    <property type="entry name" value="PROTEIN_KINASE_ATP"/>
    <property type="match status" value="1"/>
</dbReference>
<keyword evidence="7" id="KW-0963">Cytoplasm</keyword>
<dbReference type="InterPro" id="IPR051131">
    <property type="entry name" value="NEK_Ser/Thr_kinase_NIMA"/>
</dbReference>
<dbReference type="PANTHER" id="PTHR44899:SF7">
    <property type="entry name" value="NIMA-RELATED KINASE"/>
    <property type="match status" value="1"/>
</dbReference>
<keyword evidence="13 25" id="KW-0547">Nucleotide-binding</keyword>
<dbReference type="FunFam" id="1.10.510.10:FF:000219">
    <property type="entry name" value="Putative serine/threonine-protein kinase Nek4"/>
    <property type="match status" value="1"/>
</dbReference>
<keyword evidence="11" id="KW-0808">Transferase</keyword>
<evidence type="ECO:0000256" key="13">
    <source>
        <dbReference type="ARBA" id="ARBA00022741"/>
    </source>
</evidence>
<evidence type="ECO:0000256" key="19">
    <source>
        <dbReference type="ARBA" id="ARBA00023306"/>
    </source>
</evidence>
<dbReference type="CDD" id="cd08223">
    <property type="entry name" value="STKc_Nek4"/>
    <property type="match status" value="1"/>
</dbReference>
<dbReference type="GO" id="GO:0004674">
    <property type="term" value="F:protein serine/threonine kinase activity"/>
    <property type="evidence" value="ECO:0007669"/>
    <property type="project" value="UniProtKB-KW"/>
</dbReference>
<dbReference type="Proteomes" id="UP000515129">
    <property type="component" value="Unplaced"/>
</dbReference>
<comment type="subcellular location">
    <subcellularLocation>
        <location evidence="2">Cell projection</location>
        <location evidence="2">Cilium</location>
    </subcellularLocation>
    <subcellularLocation>
        <location evidence="3">Cytoplasm</location>
    </subcellularLocation>
</comment>
<feature type="compositionally biased region" description="Polar residues" evidence="26">
    <location>
        <begin position="280"/>
        <end position="296"/>
    </location>
</feature>
<dbReference type="Gene3D" id="3.30.200.20">
    <property type="entry name" value="Phosphorylase Kinase, domain 1"/>
    <property type="match status" value="1"/>
</dbReference>
<feature type="region of interest" description="Disordered" evidence="26">
    <location>
        <begin position="272"/>
        <end position="451"/>
    </location>
</feature>
<evidence type="ECO:0000256" key="20">
    <source>
        <dbReference type="ARBA" id="ARBA00047899"/>
    </source>
</evidence>
<sequence>MDSYSFVRVVGKGSYGEVNLVRHRSDRKQYVIKKLNLRTSSRRERRAAEQEAQLLSQLKHPNIVTYRESWEGEDCQLYIVMGFCEGGDLYHRLKQQKGELLPERQVVEWFVQIAMALQYLHEKHILHRDLKTQNIFLTKTSIIKVGDLGIARVLESQNDMASTLIGTPYYMSPELFSNKPYNYKSDVWALGCCVYEMATLKHAFNAKDMNSLVYRIVEGKLPQMPSKYDPHLGELIKRMLCKKPEDRPDVKHILRQPYIKQQISRFLEATKEKTAKSRKNAANSKPGSAGSDASTKPNHDAVQPQCLNSESKARGRKVEENHLNRQKPCNGAVEKVLLNPHLPPKSPSRDIFNSTGPSTATISNIDVEIQSQEQKQRKAKKPSSHQNHKPLPVSKRREKEEKEDPAPTQALGVSRAEDKMSANGLISQNSTTPKPADRTKTLSKNQALNASMDLKDDTMKLLREAGMEDIPYDPVEQHHNAETKSESHRKTVDDNLSNACCVLKDVPTGSSTEESEGSLDSTEKLLKPVPDILMESASALSDQSRPVLQPSSSSSEPSMSRQRRQKKDKSLDDQNSHQPSSVDIAQVKAVPRPLPPLPEDVPSVNNEQKGHSEKNRPANLSSSTKNCPEQQYRPLSARERRRLKQSQENARQQAVSAVKRVPCDVPSLDGKQTDHPDCPRPASTTLETRKERKCSWRQSDDEDCSSSTSSTERSEGDYRERKFETNEMQDLVQMMTQTLHMDARGVSFEPDGSRCHSTPLPEFKLNRKYRDTLMLHGKSREGQGDNQISGFPLDDSTGPAKVRRVIEHLRTDVVKGLGVKLLDRVLDIMQQEDEEKREHLLQELMGEEKYKQYAVKVQQLKFFEDVAFKD</sequence>
<evidence type="ECO:0000256" key="7">
    <source>
        <dbReference type="ARBA" id="ARBA00022490"/>
    </source>
</evidence>
<evidence type="ECO:0000256" key="24">
    <source>
        <dbReference type="ARBA" id="ARBA00082679"/>
    </source>
</evidence>
<dbReference type="PANTHER" id="PTHR44899">
    <property type="entry name" value="CAMK FAMILY PROTEIN KINASE"/>
    <property type="match status" value="1"/>
</dbReference>
<evidence type="ECO:0000256" key="22">
    <source>
        <dbReference type="ARBA" id="ARBA00067731"/>
    </source>
</evidence>
<evidence type="ECO:0000256" key="16">
    <source>
        <dbReference type="ARBA" id="ARBA00022840"/>
    </source>
</evidence>
<dbReference type="GO" id="GO:0051301">
    <property type="term" value="P:cell division"/>
    <property type="evidence" value="ECO:0007669"/>
    <property type="project" value="UniProtKB-KW"/>
</dbReference>
<keyword evidence="17" id="KW-0460">Magnesium</keyword>
<evidence type="ECO:0000256" key="9">
    <source>
        <dbReference type="ARBA" id="ARBA00022553"/>
    </source>
</evidence>
<gene>
    <name evidence="29" type="primary">LOC113069412</name>
</gene>
<keyword evidence="19" id="KW-0131">Cell cycle</keyword>
<evidence type="ECO:0000256" key="2">
    <source>
        <dbReference type="ARBA" id="ARBA00004138"/>
    </source>
</evidence>
<evidence type="ECO:0000256" key="18">
    <source>
        <dbReference type="ARBA" id="ARBA00023273"/>
    </source>
</evidence>
<reference evidence="29" key="1">
    <citation type="submission" date="2025-08" db="UniProtKB">
        <authorList>
            <consortium name="RefSeq"/>
        </authorList>
    </citation>
    <scope>IDENTIFICATION</scope>
    <source>
        <strain evidence="29">Wakin</strain>
        <tissue evidence="29">Muscle</tissue>
    </source>
</reference>
<feature type="compositionally biased region" description="Basic and acidic residues" evidence="26">
    <location>
        <begin position="311"/>
        <end position="323"/>
    </location>
</feature>
<dbReference type="KEGG" id="caua:113069412"/>
<evidence type="ECO:0000256" key="25">
    <source>
        <dbReference type="PROSITE-ProRule" id="PRU10141"/>
    </source>
</evidence>
<evidence type="ECO:0000256" key="15">
    <source>
        <dbReference type="ARBA" id="ARBA00022777"/>
    </source>
</evidence>
<evidence type="ECO:0000256" key="6">
    <source>
        <dbReference type="ARBA" id="ARBA00022481"/>
    </source>
</evidence>
<keyword evidence="12" id="KW-0479">Metal-binding</keyword>
<dbReference type="InterPro" id="IPR000719">
    <property type="entry name" value="Prot_kinase_dom"/>
</dbReference>
<keyword evidence="6" id="KW-0488">Methylation</keyword>
<organism evidence="28 29">
    <name type="scientific">Carassius auratus</name>
    <name type="common">Goldfish</name>
    <dbReference type="NCBI Taxonomy" id="7957"/>
    <lineage>
        <taxon>Eukaryota</taxon>
        <taxon>Metazoa</taxon>
        <taxon>Chordata</taxon>
        <taxon>Craniata</taxon>
        <taxon>Vertebrata</taxon>
        <taxon>Euteleostomi</taxon>
        <taxon>Actinopterygii</taxon>
        <taxon>Neopterygii</taxon>
        <taxon>Teleostei</taxon>
        <taxon>Ostariophysi</taxon>
        <taxon>Cypriniformes</taxon>
        <taxon>Cyprinidae</taxon>
        <taxon>Cyprininae</taxon>
        <taxon>Carassius</taxon>
    </lineage>
</organism>
<dbReference type="GO" id="GO:0005737">
    <property type="term" value="C:cytoplasm"/>
    <property type="evidence" value="ECO:0007669"/>
    <property type="project" value="UniProtKB-SubCell"/>
</dbReference>
<evidence type="ECO:0000256" key="1">
    <source>
        <dbReference type="ARBA" id="ARBA00001936"/>
    </source>
</evidence>
<evidence type="ECO:0000256" key="17">
    <source>
        <dbReference type="ARBA" id="ARBA00022842"/>
    </source>
</evidence>
<evidence type="ECO:0000256" key="14">
    <source>
        <dbReference type="ARBA" id="ARBA00022776"/>
    </source>
</evidence>
<proteinExistence type="inferred from homology"/>
<dbReference type="Pfam" id="PF00069">
    <property type="entry name" value="Pkinase"/>
    <property type="match status" value="1"/>
</dbReference>
<keyword evidence="28" id="KW-1185">Reference proteome</keyword>
<feature type="compositionally biased region" description="Basic and acidic residues" evidence="26">
    <location>
        <begin position="712"/>
        <end position="722"/>
    </location>
</feature>
<dbReference type="AlphaFoldDB" id="A0A6P6MP02"/>
<comment type="similarity">
    <text evidence="4">Belongs to the protein kinase superfamily. NEK Ser/Thr protein kinase family. NIMA subfamily.</text>
</comment>
<evidence type="ECO:0000313" key="28">
    <source>
        <dbReference type="Proteomes" id="UP000515129"/>
    </source>
</evidence>
<protein>
    <recommendedName>
        <fullName evidence="22">Serine/threonine-protein kinase Nek4</fullName>
        <ecNumber evidence="5">2.7.11.1</ecNumber>
    </recommendedName>
    <alternativeName>
        <fullName evidence="24">Never in mitosis A-related kinase 4</fullName>
    </alternativeName>
    <alternativeName>
        <fullName evidence="23">Serine/threonine-protein kinase 2</fullName>
    </alternativeName>
</protein>
<feature type="compositionally biased region" description="Polar residues" evidence="26">
    <location>
        <begin position="351"/>
        <end position="373"/>
    </location>
</feature>
<comment type="catalytic activity">
    <reaction evidence="21">
        <text>L-seryl-[protein] + ATP = O-phospho-L-seryl-[protein] + ADP + H(+)</text>
        <dbReference type="Rhea" id="RHEA:17989"/>
        <dbReference type="Rhea" id="RHEA-COMP:9863"/>
        <dbReference type="Rhea" id="RHEA-COMP:11604"/>
        <dbReference type="ChEBI" id="CHEBI:15378"/>
        <dbReference type="ChEBI" id="CHEBI:29999"/>
        <dbReference type="ChEBI" id="CHEBI:30616"/>
        <dbReference type="ChEBI" id="CHEBI:83421"/>
        <dbReference type="ChEBI" id="CHEBI:456216"/>
        <dbReference type="EC" id="2.7.11.1"/>
    </reaction>
</comment>
<dbReference type="GO" id="GO:0046872">
    <property type="term" value="F:metal ion binding"/>
    <property type="evidence" value="ECO:0007669"/>
    <property type="project" value="UniProtKB-KW"/>
</dbReference>
<dbReference type="GeneID" id="113069412"/>
<evidence type="ECO:0000256" key="23">
    <source>
        <dbReference type="ARBA" id="ARBA00080102"/>
    </source>
</evidence>
<name>A0A6P6MP02_CARAU</name>
<dbReference type="SMART" id="SM00220">
    <property type="entry name" value="S_TKc"/>
    <property type="match status" value="1"/>
</dbReference>
<feature type="compositionally biased region" description="Polar residues" evidence="26">
    <location>
        <begin position="618"/>
        <end position="629"/>
    </location>
</feature>
<dbReference type="FunFam" id="3.30.200.20:FF:000247">
    <property type="entry name" value="serine/threonine-protein kinase Nek4 isoform X1"/>
    <property type="match status" value="1"/>
</dbReference>
<evidence type="ECO:0000256" key="10">
    <source>
        <dbReference type="ARBA" id="ARBA00022618"/>
    </source>
</evidence>
<feature type="domain" description="Protein kinase" evidence="27">
    <location>
        <begin position="4"/>
        <end position="259"/>
    </location>
</feature>
<dbReference type="PROSITE" id="PS50011">
    <property type="entry name" value="PROTEIN_KINASE_DOM"/>
    <property type="match status" value="1"/>
</dbReference>
<feature type="region of interest" description="Disordered" evidence="26">
    <location>
        <begin position="470"/>
        <end position="722"/>
    </location>
</feature>
<dbReference type="RefSeq" id="XP_026098287.1">
    <property type="nucleotide sequence ID" value="XM_026242502.1"/>
</dbReference>
<evidence type="ECO:0000256" key="5">
    <source>
        <dbReference type="ARBA" id="ARBA00012513"/>
    </source>
</evidence>
<feature type="compositionally biased region" description="Polar residues" evidence="26">
    <location>
        <begin position="646"/>
        <end position="655"/>
    </location>
</feature>
<feature type="binding site" evidence="25">
    <location>
        <position position="34"/>
    </location>
    <ligand>
        <name>ATP</name>
        <dbReference type="ChEBI" id="CHEBI:30616"/>
    </ligand>
</feature>
<evidence type="ECO:0000256" key="4">
    <source>
        <dbReference type="ARBA" id="ARBA00010886"/>
    </source>
</evidence>
<accession>A0A6P6MP02</accession>
<dbReference type="GO" id="GO:0005524">
    <property type="term" value="F:ATP binding"/>
    <property type="evidence" value="ECO:0007669"/>
    <property type="project" value="UniProtKB-UniRule"/>
</dbReference>
<keyword evidence="8" id="KW-0723">Serine/threonine-protein kinase</keyword>
<dbReference type="GO" id="GO:0005929">
    <property type="term" value="C:cilium"/>
    <property type="evidence" value="ECO:0007669"/>
    <property type="project" value="UniProtKB-SubCell"/>
</dbReference>
<dbReference type="Gene3D" id="1.10.510.10">
    <property type="entry name" value="Transferase(Phosphotransferase) domain 1"/>
    <property type="match status" value="1"/>
</dbReference>
<evidence type="ECO:0000256" key="26">
    <source>
        <dbReference type="SAM" id="MobiDB-lite"/>
    </source>
</evidence>
<evidence type="ECO:0000256" key="21">
    <source>
        <dbReference type="ARBA" id="ARBA00048679"/>
    </source>
</evidence>
<keyword evidence="15" id="KW-0418">Kinase</keyword>
<dbReference type="InterPro" id="IPR008271">
    <property type="entry name" value="Ser/Thr_kinase_AS"/>
</dbReference>
<feature type="compositionally biased region" description="Polar residues" evidence="26">
    <location>
        <begin position="424"/>
        <end position="433"/>
    </location>
</feature>
<feature type="compositionally biased region" description="Basic and acidic residues" evidence="26">
    <location>
        <begin position="475"/>
        <end position="493"/>
    </location>
</feature>
<dbReference type="InterPro" id="IPR017441">
    <property type="entry name" value="Protein_kinase_ATP_BS"/>
</dbReference>
<evidence type="ECO:0000256" key="8">
    <source>
        <dbReference type="ARBA" id="ARBA00022527"/>
    </source>
</evidence>
<keyword evidence="18" id="KW-0966">Cell projection</keyword>
<dbReference type="OrthoDB" id="248923at2759"/>
<feature type="compositionally biased region" description="Low complexity" evidence="26">
    <location>
        <begin position="543"/>
        <end position="560"/>
    </location>
</feature>
<evidence type="ECO:0000256" key="11">
    <source>
        <dbReference type="ARBA" id="ARBA00022679"/>
    </source>
</evidence>
<comment type="catalytic activity">
    <reaction evidence="20">
        <text>L-threonyl-[protein] + ATP = O-phospho-L-threonyl-[protein] + ADP + H(+)</text>
        <dbReference type="Rhea" id="RHEA:46608"/>
        <dbReference type="Rhea" id="RHEA-COMP:11060"/>
        <dbReference type="Rhea" id="RHEA-COMP:11605"/>
        <dbReference type="ChEBI" id="CHEBI:15378"/>
        <dbReference type="ChEBI" id="CHEBI:30013"/>
        <dbReference type="ChEBI" id="CHEBI:30616"/>
        <dbReference type="ChEBI" id="CHEBI:61977"/>
        <dbReference type="ChEBI" id="CHEBI:456216"/>
        <dbReference type="EC" id="2.7.11.1"/>
    </reaction>
</comment>
<evidence type="ECO:0000313" key="29">
    <source>
        <dbReference type="RefSeq" id="XP_026098287.1"/>
    </source>
</evidence>
<dbReference type="SUPFAM" id="SSF56112">
    <property type="entry name" value="Protein kinase-like (PK-like)"/>
    <property type="match status" value="1"/>
</dbReference>
<evidence type="ECO:0000256" key="12">
    <source>
        <dbReference type="ARBA" id="ARBA00022723"/>
    </source>
</evidence>
<feature type="compositionally biased region" description="Basic residues" evidence="26">
    <location>
        <begin position="377"/>
        <end position="388"/>
    </location>
</feature>
<keyword evidence="9" id="KW-0597">Phosphoprotein</keyword>